<dbReference type="CDD" id="cd01400">
    <property type="entry name" value="6PGL"/>
    <property type="match status" value="1"/>
</dbReference>
<dbReference type="NCBIfam" id="TIGR01198">
    <property type="entry name" value="pgl"/>
    <property type="match status" value="1"/>
</dbReference>
<dbReference type="InterPro" id="IPR039104">
    <property type="entry name" value="6PGL"/>
</dbReference>
<evidence type="ECO:0000313" key="10">
    <source>
        <dbReference type="Proteomes" id="UP000601768"/>
    </source>
</evidence>
<dbReference type="InterPro" id="IPR006148">
    <property type="entry name" value="Glc/Gal-6P_isomerase"/>
</dbReference>
<evidence type="ECO:0000259" key="8">
    <source>
        <dbReference type="Pfam" id="PF01182"/>
    </source>
</evidence>
<name>A0A8J6INU9_9ALTE</name>
<comment type="function">
    <text evidence="2 7">Hydrolysis of 6-phosphogluconolactone to 6-phosphogluconate.</text>
</comment>
<dbReference type="AlphaFoldDB" id="A0A8J6INU9"/>
<dbReference type="PANTHER" id="PTHR11054:SF0">
    <property type="entry name" value="6-PHOSPHOGLUCONOLACTONASE"/>
    <property type="match status" value="1"/>
</dbReference>
<evidence type="ECO:0000256" key="7">
    <source>
        <dbReference type="RuleBase" id="RU365095"/>
    </source>
</evidence>
<dbReference type="Gene3D" id="3.40.50.1360">
    <property type="match status" value="1"/>
</dbReference>
<accession>A0A8J6INU9</accession>
<sequence>MKQSTFESAEQLNSVFSQRIVELLEQGIAKKGRASILVSGGRTPLGLFKALSETNMDWSKVDISLADERWVSTDDDASNEKLVRNNLLQGYASKASFYSLVADKADAADAIDEVSARVSAMSQPFDVLILGMGEDGHTASLFPCSAQIQQGLDLNTDQQLIAVTPTTAPHQRISFTLKALLSSQNIFLHLTGESKKQVLEQALAGDDEFAMPIRAVLSRADVELMWAA</sequence>
<evidence type="ECO:0000313" key="9">
    <source>
        <dbReference type="EMBL" id="MBC3764581.1"/>
    </source>
</evidence>
<evidence type="ECO:0000256" key="5">
    <source>
        <dbReference type="ARBA" id="ARBA00013198"/>
    </source>
</evidence>
<dbReference type="RefSeq" id="WP_186505048.1">
    <property type="nucleotide sequence ID" value="NZ_JACNEP010000001.1"/>
</dbReference>
<dbReference type="GO" id="GO:0006098">
    <property type="term" value="P:pentose-phosphate shunt"/>
    <property type="evidence" value="ECO:0007669"/>
    <property type="project" value="UniProtKB-UniPathway"/>
</dbReference>
<evidence type="ECO:0000256" key="4">
    <source>
        <dbReference type="ARBA" id="ARBA00010662"/>
    </source>
</evidence>
<dbReference type="EC" id="3.1.1.31" evidence="5 7"/>
<dbReference type="GO" id="GO:0005975">
    <property type="term" value="P:carbohydrate metabolic process"/>
    <property type="evidence" value="ECO:0007669"/>
    <property type="project" value="UniProtKB-UniRule"/>
</dbReference>
<dbReference type="EMBL" id="JACNEP010000001">
    <property type="protein sequence ID" value="MBC3764581.1"/>
    <property type="molecule type" value="Genomic_DNA"/>
</dbReference>
<keyword evidence="10" id="KW-1185">Reference proteome</keyword>
<evidence type="ECO:0000256" key="6">
    <source>
        <dbReference type="ARBA" id="ARBA00020337"/>
    </source>
</evidence>
<reference evidence="9" key="2">
    <citation type="submission" date="2020-08" db="EMBL/GenBank/DDBJ databases">
        <authorList>
            <person name="Lai Q."/>
        </authorList>
    </citation>
    <scope>NUCLEOTIDE SEQUENCE</scope>
    <source>
        <strain evidence="9">S27-2</strain>
    </source>
</reference>
<dbReference type="InterPro" id="IPR037171">
    <property type="entry name" value="NagB/RpiA_transferase-like"/>
</dbReference>
<comment type="pathway">
    <text evidence="3 7">Carbohydrate degradation; pentose phosphate pathway; D-ribulose 5-phosphate from D-glucose 6-phosphate (oxidative stage): step 2/3.</text>
</comment>
<reference evidence="9" key="1">
    <citation type="journal article" date="2018" name="Int. J. Syst. Evol. Microbiol.">
        <title>Neptunicella marina gen. nov., sp. nov., isolated from surface seawater.</title>
        <authorList>
            <person name="Liu X."/>
            <person name="Lai Q."/>
            <person name="Du Y."/>
            <person name="Zhang X."/>
            <person name="Liu Z."/>
            <person name="Sun F."/>
            <person name="Shao Z."/>
        </authorList>
    </citation>
    <scope>NUCLEOTIDE SEQUENCE</scope>
    <source>
        <strain evidence="9">S27-2</strain>
    </source>
</reference>
<evidence type="ECO:0000256" key="3">
    <source>
        <dbReference type="ARBA" id="ARBA00004961"/>
    </source>
</evidence>
<dbReference type="SUPFAM" id="SSF100950">
    <property type="entry name" value="NagB/RpiA/CoA transferase-like"/>
    <property type="match status" value="1"/>
</dbReference>
<dbReference type="InterPro" id="IPR005900">
    <property type="entry name" value="6-phosphogluconolactonase_DevB"/>
</dbReference>
<dbReference type="UniPathway" id="UPA00115">
    <property type="reaction ID" value="UER00409"/>
</dbReference>
<protein>
    <recommendedName>
        <fullName evidence="6 7">6-phosphogluconolactonase</fullName>
        <shortName evidence="7">6PGL</shortName>
        <ecNumber evidence="5 7">3.1.1.31</ecNumber>
    </recommendedName>
</protein>
<comment type="similarity">
    <text evidence="4 7">Belongs to the glucosamine/galactosamine-6-phosphate isomerase family. 6-phosphogluconolactonase subfamily.</text>
</comment>
<keyword evidence="7 9" id="KW-0378">Hydrolase</keyword>
<dbReference type="GO" id="GO:0017057">
    <property type="term" value="F:6-phosphogluconolactonase activity"/>
    <property type="evidence" value="ECO:0007669"/>
    <property type="project" value="UniProtKB-UniRule"/>
</dbReference>
<dbReference type="Pfam" id="PF01182">
    <property type="entry name" value="Glucosamine_iso"/>
    <property type="match status" value="1"/>
</dbReference>
<comment type="catalytic activity">
    <reaction evidence="1 7">
        <text>6-phospho-D-glucono-1,5-lactone + H2O = 6-phospho-D-gluconate + H(+)</text>
        <dbReference type="Rhea" id="RHEA:12556"/>
        <dbReference type="ChEBI" id="CHEBI:15377"/>
        <dbReference type="ChEBI" id="CHEBI:15378"/>
        <dbReference type="ChEBI" id="CHEBI:57955"/>
        <dbReference type="ChEBI" id="CHEBI:58759"/>
        <dbReference type="EC" id="3.1.1.31"/>
    </reaction>
</comment>
<feature type="domain" description="Glucosamine/galactosamine-6-phosphate isomerase" evidence="8">
    <location>
        <begin position="8"/>
        <end position="226"/>
    </location>
</feature>
<comment type="caution">
    <text evidence="9">The sequence shown here is derived from an EMBL/GenBank/DDBJ whole genome shotgun (WGS) entry which is preliminary data.</text>
</comment>
<gene>
    <name evidence="7 9" type="primary">pgl</name>
    <name evidence="9" type="ORF">H8B19_01740</name>
</gene>
<dbReference type="PANTHER" id="PTHR11054">
    <property type="entry name" value="6-PHOSPHOGLUCONOLACTONASE"/>
    <property type="match status" value="1"/>
</dbReference>
<evidence type="ECO:0000256" key="2">
    <source>
        <dbReference type="ARBA" id="ARBA00002681"/>
    </source>
</evidence>
<evidence type="ECO:0000256" key="1">
    <source>
        <dbReference type="ARBA" id="ARBA00000832"/>
    </source>
</evidence>
<organism evidence="9 10">
    <name type="scientific">Neptunicella marina</name>
    <dbReference type="NCBI Taxonomy" id="2125989"/>
    <lineage>
        <taxon>Bacteria</taxon>
        <taxon>Pseudomonadati</taxon>
        <taxon>Pseudomonadota</taxon>
        <taxon>Gammaproteobacteria</taxon>
        <taxon>Alteromonadales</taxon>
        <taxon>Alteromonadaceae</taxon>
        <taxon>Neptunicella</taxon>
    </lineage>
</organism>
<dbReference type="Proteomes" id="UP000601768">
    <property type="component" value="Unassembled WGS sequence"/>
</dbReference>
<proteinExistence type="inferred from homology"/>